<feature type="transmembrane region" description="Helical" evidence="1">
    <location>
        <begin position="389"/>
        <end position="407"/>
    </location>
</feature>
<dbReference type="eggNOG" id="ENOG5033H76">
    <property type="taxonomic scope" value="Bacteria"/>
</dbReference>
<feature type="transmembrane region" description="Helical" evidence="1">
    <location>
        <begin position="100"/>
        <end position="120"/>
    </location>
</feature>
<organism evidence="2 3">
    <name type="scientific">Desulfosudis oleivorans (strain DSM 6200 / JCM 39069 / Hxd3)</name>
    <name type="common">Desulfococcus oleovorans</name>
    <dbReference type="NCBI Taxonomy" id="96561"/>
    <lineage>
        <taxon>Bacteria</taxon>
        <taxon>Pseudomonadati</taxon>
        <taxon>Thermodesulfobacteriota</taxon>
        <taxon>Desulfobacteria</taxon>
        <taxon>Desulfobacterales</taxon>
        <taxon>Desulfosudaceae</taxon>
        <taxon>Desulfosudis</taxon>
    </lineage>
</organism>
<accession>A8ZWX6</accession>
<feature type="transmembrane region" description="Helical" evidence="1">
    <location>
        <begin position="319"/>
        <end position="338"/>
    </location>
</feature>
<reference evidence="2 3" key="1">
    <citation type="submission" date="2007-10" db="EMBL/GenBank/DDBJ databases">
        <title>Complete sequence of Desulfococcus oleovorans Hxd3.</title>
        <authorList>
            <consortium name="US DOE Joint Genome Institute"/>
            <person name="Copeland A."/>
            <person name="Lucas S."/>
            <person name="Lapidus A."/>
            <person name="Barry K."/>
            <person name="Glavina del Rio T."/>
            <person name="Dalin E."/>
            <person name="Tice H."/>
            <person name="Pitluck S."/>
            <person name="Kiss H."/>
            <person name="Brettin T."/>
            <person name="Bruce D."/>
            <person name="Detter J.C."/>
            <person name="Han C."/>
            <person name="Schmutz J."/>
            <person name="Larimer F."/>
            <person name="Land M."/>
            <person name="Hauser L."/>
            <person name="Kyrpides N."/>
            <person name="Kim E."/>
            <person name="Wawrik B."/>
            <person name="Richardson P."/>
        </authorList>
    </citation>
    <scope>NUCLEOTIDE SEQUENCE [LARGE SCALE GENOMIC DNA]</scope>
    <source>
        <strain evidence="3">DSM 6200 / JCM 39069 / Hxd3</strain>
    </source>
</reference>
<dbReference type="HOGENOM" id="CLU_451812_0_0_7"/>
<keyword evidence="1" id="KW-0812">Transmembrane</keyword>
<feature type="transmembrane region" description="Helical" evidence="1">
    <location>
        <begin position="419"/>
        <end position="435"/>
    </location>
</feature>
<keyword evidence="1" id="KW-1133">Transmembrane helix</keyword>
<keyword evidence="3" id="KW-1185">Reference proteome</keyword>
<keyword evidence="1" id="KW-0472">Membrane</keyword>
<name>A8ZWX6_DESOH</name>
<feature type="transmembrane region" description="Helical" evidence="1">
    <location>
        <begin position="238"/>
        <end position="261"/>
    </location>
</feature>
<sequence length="611" mass="67610">MILTGKTVKQGVVLVAGFAVVVCYGFIFSPFLPGKYGFLGHDYGFTLPQLLDGYVWFKKNGVFPVYWFSPSFCGGIPVFAHPISYFYSVVQLLTFWTGPLPAIGLSFLLFGVLGFWGFYVLMHRACDCSRSVAFLCAVLFLFNGFYWSKVLIGALIYIAFMLIPWVVICLLSTGTRERATYGRGTRNMVAAGLMISYMVYSGTQTLLPAILLSVVITGCLLCFLYPQRFFPISFISRFAGACLIALGLSAAKLSAVLHFVANFPRNHYLLPQIDGMGNLVKVVAGALWGSPMDALAREAMVNTQFFLGRHEFEFGVGPVPFVVLIGAVTVLLFRRLTWRKRTSFVSEHPLLFIATVVLAGIPLALNLYTPEWNAFLKKVPVIGSSSQNVRWFSVYIPALVLLTGVAMERTIPSRRLRSILALAGVAITIFFNMVMDRTYYSLEQSYSGVRVQQAYYAIKQGAIDPKVTHISAPVDNCGRPGAPIYRNDAFIYNHSQMFCYEASFGYGLEMLPFGSLHLGPVMDVANGVFNIKNPVCYVFPGANGCRPGDHFTADQKEAVLAFTHYRPFPFAMPLVQKAANWTTVCCLLCCICLLAADGTLRIWRKLSGIAS</sequence>
<dbReference type="EMBL" id="CP000859">
    <property type="protein sequence ID" value="ABW66832.1"/>
    <property type="molecule type" value="Genomic_DNA"/>
</dbReference>
<dbReference type="KEGG" id="dol:Dole_1022"/>
<feature type="transmembrane region" description="Helical" evidence="1">
    <location>
        <begin position="350"/>
        <end position="369"/>
    </location>
</feature>
<dbReference type="AlphaFoldDB" id="A8ZWX6"/>
<evidence type="ECO:0000256" key="1">
    <source>
        <dbReference type="SAM" id="Phobius"/>
    </source>
</evidence>
<evidence type="ECO:0000313" key="3">
    <source>
        <dbReference type="Proteomes" id="UP000008561"/>
    </source>
</evidence>
<dbReference type="OrthoDB" id="5453830at2"/>
<proteinExistence type="predicted"/>
<feature type="transmembrane region" description="Helical" evidence="1">
    <location>
        <begin position="206"/>
        <end position="226"/>
    </location>
</feature>
<dbReference type="RefSeq" id="WP_012174450.1">
    <property type="nucleotide sequence ID" value="NC_009943.1"/>
</dbReference>
<feature type="transmembrane region" description="Helical" evidence="1">
    <location>
        <begin position="12"/>
        <end position="32"/>
    </location>
</feature>
<evidence type="ECO:0008006" key="4">
    <source>
        <dbReference type="Google" id="ProtNLM"/>
    </source>
</evidence>
<dbReference type="STRING" id="96561.Dole_1022"/>
<dbReference type="Proteomes" id="UP000008561">
    <property type="component" value="Chromosome"/>
</dbReference>
<feature type="transmembrane region" description="Helical" evidence="1">
    <location>
        <begin position="184"/>
        <end position="200"/>
    </location>
</feature>
<gene>
    <name evidence="2" type="ordered locus">Dole_1022</name>
</gene>
<protein>
    <recommendedName>
        <fullName evidence="4">YfhO family protein</fullName>
    </recommendedName>
</protein>
<evidence type="ECO:0000313" key="2">
    <source>
        <dbReference type="EMBL" id="ABW66832.1"/>
    </source>
</evidence>
<feature type="transmembrane region" description="Helical" evidence="1">
    <location>
        <begin position="154"/>
        <end position="172"/>
    </location>
</feature>